<dbReference type="Proteomes" id="UP000327044">
    <property type="component" value="Unassembled WGS sequence"/>
</dbReference>
<dbReference type="Gene3D" id="2.60.470.10">
    <property type="entry name" value="Acid-sensing ion channels like domains"/>
    <property type="match status" value="1"/>
</dbReference>
<dbReference type="PROSITE" id="PS00018">
    <property type="entry name" value="EF_HAND_1"/>
    <property type="match status" value="1"/>
</dbReference>
<evidence type="ECO:0000256" key="4">
    <source>
        <dbReference type="ARBA" id="ARBA00022461"/>
    </source>
</evidence>
<organism evidence="13 14">
    <name type="scientific">Photinus pyralis</name>
    <name type="common">Common eastern firefly</name>
    <name type="synonym">Lampyris pyralis</name>
    <dbReference type="NCBI Taxonomy" id="7054"/>
    <lineage>
        <taxon>Eukaryota</taxon>
        <taxon>Metazoa</taxon>
        <taxon>Ecdysozoa</taxon>
        <taxon>Arthropoda</taxon>
        <taxon>Hexapoda</taxon>
        <taxon>Insecta</taxon>
        <taxon>Pterygota</taxon>
        <taxon>Neoptera</taxon>
        <taxon>Endopterygota</taxon>
        <taxon>Coleoptera</taxon>
        <taxon>Polyphaga</taxon>
        <taxon>Elateriformia</taxon>
        <taxon>Elateroidea</taxon>
        <taxon>Lampyridae</taxon>
        <taxon>Lampyrinae</taxon>
        <taxon>Photinus</taxon>
    </lineage>
</organism>
<evidence type="ECO:0000256" key="1">
    <source>
        <dbReference type="ARBA" id="ARBA00004141"/>
    </source>
</evidence>
<dbReference type="Gene3D" id="1.10.287.770">
    <property type="entry name" value="YojJ-like"/>
    <property type="match status" value="1"/>
</dbReference>
<proteinExistence type="inferred from homology"/>
<keyword evidence="7" id="KW-0915">Sodium</keyword>
<name>A0A5N4A6P4_PHOPY</name>
<comment type="similarity">
    <text evidence="2 12">Belongs to the amiloride-sensitive sodium channel (TC 1.A.6) family.</text>
</comment>
<dbReference type="PANTHER" id="PTHR11690">
    <property type="entry name" value="AMILORIDE-SENSITIVE SODIUM CHANNEL-RELATED"/>
    <property type="match status" value="1"/>
</dbReference>
<dbReference type="EMBL" id="VVIM01000009">
    <property type="protein sequence ID" value="KAB0793000.1"/>
    <property type="molecule type" value="Genomic_DNA"/>
</dbReference>
<dbReference type="InterPro" id="IPR001873">
    <property type="entry name" value="ENaC"/>
</dbReference>
<dbReference type="AlphaFoldDB" id="A0A5N4A6P4"/>
<keyword evidence="6" id="KW-1133">Transmembrane helix</keyword>
<evidence type="ECO:0000256" key="7">
    <source>
        <dbReference type="ARBA" id="ARBA00023053"/>
    </source>
</evidence>
<dbReference type="GO" id="GO:0005886">
    <property type="term" value="C:plasma membrane"/>
    <property type="evidence" value="ECO:0007669"/>
    <property type="project" value="TreeGrafter"/>
</dbReference>
<comment type="subcellular location">
    <subcellularLocation>
        <location evidence="1">Membrane</location>
        <topology evidence="1">Multi-pass membrane protein</topology>
    </subcellularLocation>
</comment>
<evidence type="ECO:0000256" key="5">
    <source>
        <dbReference type="ARBA" id="ARBA00022692"/>
    </source>
</evidence>
<keyword evidence="9" id="KW-0472">Membrane</keyword>
<evidence type="ECO:0000256" key="12">
    <source>
        <dbReference type="RuleBase" id="RU000679"/>
    </source>
</evidence>
<keyword evidence="5 12" id="KW-0812">Transmembrane</keyword>
<evidence type="ECO:0000256" key="8">
    <source>
        <dbReference type="ARBA" id="ARBA00023065"/>
    </source>
</evidence>
<dbReference type="PANTHER" id="PTHR11690:SF288">
    <property type="entry name" value="AMILORIDE-SENSITIVE NA+ CHANNEL-RELATED"/>
    <property type="match status" value="1"/>
</dbReference>
<dbReference type="InterPro" id="IPR018247">
    <property type="entry name" value="EF_Hand_1_Ca_BS"/>
</dbReference>
<evidence type="ECO:0000256" key="9">
    <source>
        <dbReference type="ARBA" id="ARBA00023136"/>
    </source>
</evidence>
<gene>
    <name evidence="13" type="ORF">PPYR_12620</name>
</gene>
<evidence type="ECO:0000256" key="2">
    <source>
        <dbReference type="ARBA" id="ARBA00007193"/>
    </source>
</evidence>
<dbReference type="GO" id="GO:0015280">
    <property type="term" value="F:ligand-gated sodium channel activity"/>
    <property type="evidence" value="ECO:0007669"/>
    <property type="project" value="TreeGrafter"/>
</dbReference>
<dbReference type="InParanoid" id="A0A5N4A6P4"/>
<keyword evidence="14" id="KW-1185">Reference proteome</keyword>
<evidence type="ECO:0000313" key="14">
    <source>
        <dbReference type="Proteomes" id="UP000327044"/>
    </source>
</evidence>
<keyword evidence="8 12" id="KW-0406">Ion transport</keyword>
<dbReference type="PRINTS" id="PR01078">
    <property type="entry name" value="AMINACHANNEL"/>
</dbReference>
<keyword evidence="11 12" id="KW-0407">Ion channel</keyword>
<evidence type="ECO:0000256" key="11">
    <source>
        <dbReference type="ARBA" id="ARBA00023303"/>
    </source>
</evidence>
<accession>A0A5N4A6P4</accession>
<dbReference type="OrthoDB" id="6021021at2759"/>
<dbReference type="Pfam" id="PF00858">
    <property type="entry name" value="ASC"/>
    <property type="match status" value="1"/>
</dbReference>
<sequence length="588" mass="68072">MCCTKHVLPFLVILARNNEGKVNSTTRRKLKKLQDDEETPFKDSSTLKVKTFPFVRKEPTCGKNTLNYFCEFCDNTSIHGFKFLGERKRYIPEKIWWMSVILIALSSSSALIRKSYYKWQTSPVVVTFATSETPIWDIPFPAITICPEVNAHPKVFNYSDVYLKYRREENTTEEEDTYFKLYSTICNERLEFIDQNATKLMTDDEFSMFLGSFADLQAEHCKWLGEDLNCDDSFSYILTSEGWCRTFNMLPPNEVYTDPGELSENSTDEEELWSFDGGYPPGAGFNTHPRRTMLTGVKAGLQLDLFTDDDNLDYLCNEISGFMVTLHNPAEVPNMDTHFRVPMDTAVVVAIKPSMISTSDEIKSYSLDDRLCYLPGERQLSNYKIYTQQNCMVECLANYSLKVCGCAGFYMLSNEEVTPVCGAGSRKCLEEARVSFLDNDFLSEHVNQSKKCNCLPTCTSLTFDAEVSQTEWNWRKTYHFKEHDQNFNITYERDHFSRLIVYYKNLQFMTSERNELYGLFDFLANCGGFLGLLCGFSFTSLMEIIYFLTLRFVCNLIKFGTRIWSGNEDMMEKDRQQQIAMEELLNHH</sequence>
<protein>
    <recommendedName>
        <fullName evidence="15">Pickpocket protein 28</fullName>
    </recommendedName>
</protein>
<keyword evidence="3 12" id="KW-0813">Transport</keyword>
<comment type="caution">
    <text evidence="13">The sequence shown here is derived from an EMBL/GenBank/DDBJ whole genome shotgun (WGS) entry which is preliminary data.</text>
</comment>
<evidence type="ECO:0000256" key="10">
    <source>
        <dbReference type="ARBA" id="ARBA00023201"/>
    </source>
</evidence>
<evidence type="ECO:0000313" key="13">
    <source>
        <dbReference type="EMBL" id="KAB0793000.1"/>
    </source>
</evidence>
<reference evidence="13 14" key="1">
    <citation type="journal article" date="2018" name="Elife">
        <title>Firefly genomes illuminate parallel origins of bioluminescence in beetles.</title>
        <authorList>
            <person name="Fallon T.R."/>
            <person name="Lower S.E."/>
            <person name="Chang C.H."/>
            <person name="Bessho-Uehara M."/>
            <person name="Martin G.J."/>
            <person name="Bewick A.J."/>
            <person name="Behringer M."/>
            <person name="Debat H.J."/>
            <person name="Wong I."/>
            <person name="Day J.C."/>
            <person name="Suvorov A."/>
            <person name="Silva C.J."/>
            <person name="Stanger-Hall K.F."/>
            <person name="Hall D.W."/>
            <person name="Schmitz R.J."/>
            <person name="Nelson D.R."/>
            <person name="Lewis S.M."/>
            <person name="Shigenobu S."/>
            <person name="Bybee S.M."/>
            <person name="Larracuente A.M."/>
            <person name="Oba Y."/>
            <person name="Weng J.K."/>
        </authorList>
    </citation>
    <scope>NUCLEOTIDE SEQUENCE [LARGE SCALE GENOMIC DNA]</scope>
    <source>
        <strain evidence="13">1611_PpyrPB1</strain>
        <tissue evidence="13">Whole body</tissue>
    </source>
</reference>
<evidence type="ECO:0000256" key="3">
    <source>
        <dbReference type="ARBA" id="ARBA00022448"/>
    </source>
</evidence>
<keyword evidence="10 12" id="KW-0739">Sodium transport</keyword>
<keyword evidence="4 12" id="KW-0894">Sodium channel</keyword>
<evidence type="ECO:0008006" key="15">
    <source>
        <dbReference type="Google" id="ProtNLM"/>
    </source>
</evidence>
<evidence type="ECO:0000256" key="6">
    <source>
        <dbReference type="ARBA" id="ARBA00022989"/>
    </source>
</evidence>